<organism evidence="2 3">
    <name type="scientific">Shewanella hanedai</name>
    <name type="common">Alteromonas hanedai</name>
    <dbReference type="NCBI Taxonomy" id="25"/>
    <lineage>
        <taxon>Bacteria</taxon>
        <taxon>Pseudomonadati</taxon>
        <taxon>Pseudomonadota</taxon>
        <taxon>Gammaproteobacteria</taxon>
        <taxon>Alteromonadales</taxon>
        <taxon>Shewanellaceae</taxon>
        <taxon>Shewanella</taxon>
    </lineage>
</organism>
<dbReference type="Gene3D" id="2.60.120.10">
    <property type="entry name" value="Jelly Rolls"/>
    <property type="match status" value="1"/>
</dbReference>
<protein>
    <submittedName>
        <fullName evidence="2">Transcriptional regulator</fullName>
    </submittedName>
</protein>
<reference evidence="3" key="1">
    <citation type="submission" date="2019-07" db="EMBL/GenBank/DDBJ databases">
        <title>Shewanella sp. YLB-08 draft genomic sequence.</title>
        <authorList>
            <person name="Yu L."/>
        </authorList>
    </citation>
    <scope>NUCLEOTIDE SEQUENCE [LARGE SCALE GENOMIC DNA]</scope>
    <source>
        <strain evidence="3">JCM 20706</strain>
    </source>
</reference>
<dbReference type="RefSeq" id="WP_144042578.1">
    <property type="nucleotide sequence ID" value="NZ_BMPL01000048.1"/>
</dbReference>
<proteinExistence type="predicted"/>
<evidence type="ECO:0000313" key="2">
    <source>
        <dbReference type="EMBL" id="TRY11647.1"/>
    </source>
</evidence>
<dbReference type="SUPFAM" id="SSF51182">
    <property type="entry name" value="RmlC-like cupins"/>
    <property type="match status" value="1"/>
</dbReference>
<gene>
    <name evidence="2" type="ORF">FN961_23480</name>
</gene>
<dbReference type="Pfam" id="PF12973">
    <property type="entry name" value="Cupin_7"/>
    <property type="match status" value="1"/>
</dbReference>
<sequence>MIKLHPETPMLSSFVAGELPASVSVIIASHVEMCSVCQQEVERLTLQAANACFGESNVMPMAGVDSVQIDDEFGSFSLEAELDSNELSMLEAITGMAPERDTIVNTAVVEDKEIEVSGVRFTIPRALRAVEMKPFQGLGKLSRSRLSLEDGDIRTSILHIDKGGSVPTHTHKGFEITLLLQGSFEDEMGTYHAGDFIWLDGKHTHQPVTKTGCVCLTVSSNAIRFTKGVSQLLNPIGQFIY</sequence>
<dbReference type="CDD" id="cd20301">
    <property type="entry name" value="cupin_ChrR"/>
    <property type="match status" value="1"/>
</dbReference>
<dbReference type="InterPro" id="IPR011051">
    <property type="entry name" value="RmlC_Cupin_sf"/>
</dbReference>
<dbReference type="InterPro" id="IPR014710">
    <property type="entry name" value="RmlC-like_jellyroll"/>
</dbReference>
<dbReference type="Gene3D" id="1.10.10.1320">
    <property type="entry name" value="Anti-sigma factor, zinc-finger domain"/>
    <property type="match status" value="1"/>
</dbReference>
<dbReference type="InterPro" id="IPR025979">
    <property type="entry name" value="ChrR-like_cupin_dom"/>
</dbReference>
<dbReference type="AlphaFoldDB" id="A0A553JGQ6"/>
<evidence type="ECO:0000259" key="1">
    <source>
        <dbReference type="Pfam" id="PF12973"/>
    </source>
</evidence>
<accession>A0A553JGQ6</accession>
<dbReference type="EMBL" id="VKGK01000045">
    <property type="protein sequence ID" value="TRY11647.1"/>
    <property type="molecule type" value="Genomic_DNA"/>
</dbReference>
<dbReference type="Proteomes" id="UP000318126">
    <property type="component" value="Unassembled WGS sequence"/>
</dbReference>
<dbReference type="OrthoDB" id="2988517at2"/>
<dbReference type="InterPro" id="IPR041916">
    <property type="entry name" value="Anti_sigma_zinc_sf"/>
</dbReference>
<comment type="caution">
    <text evidence="2">The sequence shown here is derived from an EMBL/GenBank/DDBJ whole genome shotgun (WGS) entry which is preliminary data.</text>
</comment>
<evidence type="ECO:0000313" key="3">
    <source>
        <dbReference type="Proteomes" id="UP000318126"/>
    </source>
</evidence>
<feature type="domain" description="ChrR-like cupin" evidence="1">
    <location>
        <begin position="149"/>
        <end position="218"/>
    </location>
</feature>
<keyword evidence="3" id="KW-1185">Reference proteome</keyword>
<dbReference type="InterPro" id="IPR012807">
    <property type="entry name" value="Anti-sigma_ChrR"/>
</dbReference>
<name>A0A553JGQ6_SHEHA</name>
<dbReference type="NCBIfam" id="TIGR02451">
    <property type="entry name" value="anti_sig_ChrR"/>
    <property type="match status" value="1"/>
</dbReference>